<evidence type="ECO:0000313" key="1">
    <source>
        <dbReference type="EMBL" id="GLQ30831.1"/>
    </source>
</evidence>
<reference evidence="1" key="2">
    <citation type="submission" date="2023-01" db="EMBL/GenBank/DDBJ databases">
        <title>Draft genome sequence of Litoribrevibacter albus strain NBRC 110071.</title>
        <authorList>
            <person name="Sun Q."/>
            <person name="Mori K."/>
        </authorList>
    </citation>
    <scope>NUCLEOTIDE SEQUENCE</scope>
    <source>
        <strain evidence="1">NBRC 110071</strain>
    </source>
</reference>
<dbReference type="AlphaFoldDB" id="A0AA37S936"/>
<proteinExistence type="predicted"/>
<reference evidence="1" key="1">
    <citation type="journal article" date="2014" name="Int. J. Syst. Evol. Microbiol.">
        <title>Complete genome sequence of Corynebacterium casei LMG S-19264T (=DSM 44701T), isolated from a smear-ripened cheese.</title>
        <authorList>
            <consortium name="US DOE Joint Genome Institute (JGI-PGF)"/>
            <person name="Walter F."/>
            <person name="Albersmeier A."/>
            <person name="Kalinowski J."/>
            <person name="Ruckert C."/>
        </authorList>
    </citation>
    <scope>NUCLEOTIDE SEQUENCE</scope>
    <source>
        <strain evidence="1">NBRC 110071</strain>
    </source>
</reference>
<comment type="caution">
    <text evidence="1">The sequence shown here is derived from an EMBL/GenBank/DDBJ whole genome shotgun (WGS) entry which is preliminary data.</text>
</comment>
<name>A0AA37S936_9GAMM</name>
<dbReference type="RefSeq" id="WP_284380218.1">
    <property type="nucleotide sequence ID" value="NZ_BSNM01000009.1"/>
</dbReference>
<sequence length="201" mass="23165">MPFSYKTESKEFGKALLEMAIRAHREQISQYVSKDNMHSFQHGRSWLTVREDGTEESSFKEAGVELSIGYEDLIKNDINQFFQFLNTFIEGFTSQTMQGMFQTISESCEKIGNTVDQKEYVSQAEAFLEMLKKVEFSVNENGQVELPQIHVGTDAAEPLMQSLEAQDEEFHAEVERIKQEKSEAALLKEKERLNRYKGIDI</sequence>
<organism evidence="1 2">
    <name type="scientific">Litoribrevibacter albus</name>
    <dbReference type="NCBI Taxonomy" id="1473156"/>
    <lineage>
        <taxon>Bacteria</taxon>
        <taxon>Pseudomonadati</taxon>
        <taxon>Pseudomonadota</taxon>
        <taxon>Gammaproteobacteria</taxon>
        <taxon>Oceanospirillales</taxon>
        <taxon>Oceanospirillaceae</taxon>
        <taxon>Litoribrevibacter</taxon>
    </lineage>
</organism>
<gene>
    <name evidence="1" type="ORF">GCM10007876_13100</name>
</gene>
<accession>A0AA37S936</accession>
<keyword evidence="2" id="KW-1185">Reference proteome</keyword>
<dbReference type="Proteomes" id="UP001161389">
    <property type="component" value="Unassembled WGS sequence"/>
</dbReference>
<evidence type="ECO:0000313" key="2">
    <source>
        <dbReference type="Proteomes" id="UP001161389"/>
    </source>
</evidence>
<protein>
    <submittedName>
        <fullName evidence="1">Uncharacterized protein</fullName>
    </submittedName>
</protein>
<dbReference type="EMBL" id="BSNM01000009">
    <property type="protein sequence ID" value="GLQ30831.1"/>
    <property type="molecule type" value="Genomic_DNA"/>
</dbReference>